<reference evidence="2 3" key="1">
    <citation type="submission" date="2018-01" db="EMBL/GenBank/DDBJ databases">
        <title>Comparison of the Chinese Bamboo Partridge and Red Junglefowl genome sequences highlights the importance of demography in genome evolution.</title>
        <authorList>
            <person name="Tiley G.P."/>
            <person name="Kimball R.T."/>
            <person name="Braun E.L."/>
            <person name="Burleigh J.G."/>
        </authorList>
    </citation>
    <scope>NUCLEOTIDE SEQUENCE [LARGE SCALE GENOMIC DNA]</scope>
    <source>
        <strain evidence="2">RTK389</strain>
        <tissue evidence="2">Blood</tissue>
    </source>
</reference>
<dbReference type="EMBL" id="PPHD01077536">
    <property type="protein sequence ID" value="POI20821.1"/>
    <property type="molecule type" value="Genomic_DNA"/>
</dbReference>
<proteinExistence type="predicted"/>
<evidence type="ECO:0000313" key="3">
    <source>
        <dbReference type="Proteomes" id="UP000237246"/>
    </source>
</evidence>
<dbReference type="Proteomes" id="UP000237246">
    <property type="component" value="Unassembled WGS sequence"/>
</dbReference>
<protein>
    <submittedName>
        <fullName evidence="2">Uncharacterized protein</fullName>
    </submittedName>
</protein>
<accession>A0A2P4S9N6</accession>
<sequence>MTKPWKVYHFVNSSFVVNETFRLTINSKILMQKVQSTKRKREGSPTAVRRKGQQKTEETPVKKAKR</sequence>
<feature type="region of interest" description="Disordered" evidence="1">
    <location>
        <begin position="33"/>
        <end position="66"/>
    </location>
</feature>
<name>A0A2P4S9N6_BAMTH</name>
<evidence type="ECO:0000313" key="2">
    <source>
        <dbReference type="EMBL" id="POI20821.1"/>
    </source>
</evidence>
<comment type="caution">
    <text evidence="2">The sequence shown here is derived from an EMBL/GenBank/DDBJ whole genome shotgun (WGS) entry which is preliminary data.</text>
</comment>
<dbReference type="OrthoDB" id="7605699at2759"/>
<gene>
    <name evidence="2" type="ORF">CIB84_015432</name>
</gene>
<evidence type="ECO:0000256" key="1">
    <source>
        <dbReference type="SAM" id="MobiDB-lite"/>
    </source>
</evidence>
<keyword evidence="3" id="KW-1185">Reference proteome</keyword>
<dbReference type="AlphaFoldDB" id="A0A2P4S9N6"/>
<feature type="compositionally biased region" description="Basic and acidic residues" evidence="1">
    <location>
        <begin position="54"/>
        <end position="66"/>
    </location>
</feature>
<organism evidence="2 3">
    <name type="scientific">Bambusicola thoracicus</name>
    <name type="common">Chinese bamboo-partridge</name>
    <name type="synonym">Perdix thoracica</name>
    <dbReference type="NCBI Taxonomy" id="9083"/>
    <lineage>
        <taxon>Eukaryota</taxon>
        <taxon>Metazoa</taxon>
        <taxon>Chordata</taxon>
        <taxon>Craniata</taxon>
        <taxon>Vertebrata</taxon>
        <taxon>Euteleostomi</taxon>
        <taxon>Archelosauria</taxon>
        <taxon>Archosauria</taxon>
        <taxon>Dinosauria</taxon>
        <taxon>Saurischia</taxon>
        <taxon>Theropoda</taxon>
        <taxon>Coelurosauria</taxon>
        <taxon>Aves</taxon>
        <taxon>Neognathae</taxon>
        <taxon>Galloanserae</taxon>
        <taxon>Galliformes</taxon>
        <taxon>Phasianidae</taxon>
        <taxon>Perdicinae</taxon>
        <taxon>Bambusicola</taxon>
    </lineage>
</organism>